<keyword evidence="3" id="KW-1185">Reference proteome</keyword>
<comment type="caution">
    <text evidence="2">The sequence shown here is derived from an EMBL/GenBank/DDBJ whole genome shotgun (WGS) entry which is preliminary data.</text>
</comment>
<sequence>MKRSVVQLCHRRTAVKIIAQSDTEKWVKYNFQDLITDDETELIDAACALPTRFESPVSRRHRHYQPPMTELSLEHTNEGPLRSDETAKSNIFRSL</sequence>
<protein>
    <submittedName>
        <fullName evidence="2">Uncharacterized protein</fullName>
    </submittedName>
</protein>
<gene>
    <name evidence="2" type="ORF">EVAR_96770_1</name>
</gene>
<proteinExistence type="predicted"/>
<evidence type="ECO:0000256" key="1">
    <source>
        <dbReference type="SAM" id="MobiDB-lite"/>
    </source>
</evidence>
<feature type="region of interest" description="Disordered" evidence="1">
    <location>
        <begin position="58"/>
        <end position="95"/>
    </location>
</feature>
<name>A0A4C1WSB1_EUMVA</name>
<dbReference type="AlphaFoldDB" id="A0A4C1WSB1"/>
<accession>A0A4C1WSB1</accession>
<reference evidence="2 3" key="1">
    <citation type="journal article" date="2019" name="Commun. Biol.">
        <title>The bagworm genome reveals a unique fibroin gene that provides high tensile strength.</title>
        <authorList>
            <person name="Kono N."/>
            <person name="Nakamura H."/>
            <person name="Ohtoshi R."/>
            <person name="Tomita M."/>
            <person name="Numata K."/>
            <person name="Arakawa K."/>
        </authorList>
    </citation>
    <scope>NUCLEOTIDE SEQUENCE [LARGE SCALE GENOMIC DNA]</scope>
</reference>
<evidence type="ECO:0000313" key="3">
    <source>
        <dbReference type="Proteomes" id="UP000299102"/>
    </source>
</evidence>
<dbReference type="Proteomes" id="UP000299102">
    <property type="component" value="Unassembled WGS sequence"/>
</dbReference>
<evidence type="ECO:0000313" key="2">
    <source>
        <dbReference type="EMBL" id="GBP53863.1"/>
    </source>
</evidence>
<organism evidence="2 3">
    <name type="scientific">Eumeta variegata</name>
    <name type="common">Bagworm moth</name>
    <name type="synonym">Eumeta japonica</name>
    <dbReference type="NCBI Taxonomy" id="151549"/>
    <lineage>
        <taxon>Eukaryota</taxon>
        <taxon>Metazoa</taxon>
        <taxon>Ecdysozoa</taxon>
        <taxon>Arthropoda</taxon>
        <taxon>Hexapoda</taxon>
        <taxon>Insecta</taxon>
        <taxon>Pterygota</taxon>
        <taxon>Neoptera</taxon>
        <taxon>Endopterygota</taxon>
        <taxon>Lepidoptera</taxon>
        <taxon>Glossata</taxon>
        <taxon>Ditrysia</taxon>
        <taxon>Tineoidea</taxon>
        <taxon>Psychidae</taxon>
        <taxon>Oiketicinae</taxon>
        <taxon>Eumeta</taxon>
    </lineage>
</organism>
<feature type="compositionally biased region" description="Basic and acidic residues" evidence="1">
    <location>
        <begin position="72"/>
        <end position="87"/>
    </location>
</feature>
<dbReference type="EMBL" id="BGZK01000635">
    <property type="protein sequence ID" value="GBP53863.1"/>
    <property type="molecule type" value="Genomic_DNA"/>
</dbReference>